<feature type="signal peptide" evidence="8">
    <location>
        <begin position="1"/>
        <end position="15"/>
    </location>
</feature>
<dbReference type="Gene3D" id="1.10.489.10">
    <property type="entry name" value="Chloroperoxidase-like"/>
    <property type="match status" value="1"/>
</dbReference>
<evidence type="ECO:0000256" key="8">
    <source>
        <dbReference type="SAM" id="SignalP"/>
    </source>
</evidence>
<evidence type="ECO:0000256" key="4">
    <source>
        <dbReference type="ARBA" id="ARBA00022723"/>
    </source>
</evidence>
<evidence type="ECO:0000256" key="1">
    <source>
        <dbReference type="ARBA" id="ARBA00001970"/>
    </source>
</evidence>
<dbReference type="Proteomes" id="UP000774617">
    <property type="component" value="Unassembled WGS sequence"/>
</dbReference>
<keyword evidence="6" id="KW-0408">Iron</keyword>
<dbReference type="SUPFAM" id="SSF47571">
    <property type="entry name" value="Cloroperoxidase"/>
    <property type="match status" value="1"/>
</dbReference>
<evidence type="ECO:0000256" key="6">
    <source>
        <dbReference type="ARBA" id="ARBA00023004"/>
    </source>
</evidence>
<dbReference type="InterPro" id="IPR000028">
    <property type="entry name" value="Chloroperoxidase"/>
</dbReference>
<keyword evidence="8" id="KW-0732">Signal</keyword>
<proteinExistence type="inferred from homology"/>
<protein>
    <submittedName>
        <fullName evidence="10">Chloroperoxidase</fullName>
    </submittedName>
</protein>
<dbReference type="InterPro" id="IPR036851">
    <property type="entry name" value="Chloroperoxidase-like_sf"/>
</dbReference>
<keyword evidence="11" id="KW-1185">Reference proteome</keyword>
<evidence type="ECO:0000259" key="9">
    <source>
        <dbReference type="PROSITE" id="PS51405"/>
    </source>
</evidence>
<keyword evidence="3" id="KW-0349">Heme</keyword>
<evidence type="ECO:0000313" key="10">
    <source>
        <dbReference type="EMBL" id="KAH7017931.1"/>
    </source>
</evidence>
<dbReference type="EMBL" id="JAGTJR010000072">
    <property type="protein sequence ID" value="KAH7017931.1"/>
    <property type="molecule type" value="Genomic_DNA"/>
</dbReference>
<reference evidence="10 11" key="1">
    <citation type="journal article" date="2021" name="Nat. Commun.">
        <title>Genetic determinants of endophytism in the Arabidopsis root mycobiome.</title>
        <authorList>
            <person name="Mesny F."/>
            <person name="Miyauchi S."/>
            <person name="Thiergart T."/>
            <person name="Pickel B."/>
            <person name="Atanasova L."/>
            <person name="Karlsson M."/>
            <person name="Huettel B."/>
            <person name="Barry K.W."/>
            <person name="Haridas S."/>
            <person name="Chen C."/>
            <person name="Bauer D."/>
            <person name="Andreopoulos W."/>
            <person name="Pangilinan J."/>
            <person name="LaButti K."/>
            <person name="Riley R."/>
            <person name="Lipzen A."/>
            <person name="Clum A."/>
            <person name="Drula E."/>
            <person name="Henrissat B."/>
            <person name="Kohler A."/>
            <person name="Grigoriev I.V."/>
            <person name="Martin F.M."/>
            <person name="Hacquard S."/>
        </authorList>
    </citation>
    <scope>NUCLEOTIDE SEQUENCE [LARGE SCALE GENOMIC DNA]</scope>
    <source>
        <strain evidence="10 11">MPI-SDFR-AT-0080</strain>
    </source>
</reference>
<accession>A0ABQ8FSJ9</accession>
<dbReference type="PANTHER" id="PTHR33577">
    <property type="entry name" value="STERIGMATOCYSTIN BIOSYNTHESIS PEROXIDASE STCC-RELATED"/>
    <property type="match status" value="1"/>
</dbReference>
<gene>
    <name evidence="10" type="ORF">B0J12DRAFT_775446</name>
</gene>
<feature type="domain" description="Heme haloperoxidase family profile" evidence="9">
    <location>
        <begin position="52"/>
        <end position="276"/>
    </location>
</feature>
<keyword evidence="2" id="KW-0575">Peroxidase</keyword>
<comment type="similarity">
    <text evidence="7">Belongs to the chloroperoxidase family.</text>
</comment>
<dbReference type="PANTHER" id="PTHR33577:SF16">
    <property type="entry name" value="HEME HALOPEROXIDASE FAMILY PROFILE DOMAIN-CONTAINING PROTEIN"/>
    <property type="match status" value="1"/>
</dbReference>
<comment type="caution">
    <text evidence="10">The sequence shown here is derived from an EMBL/GenBank/DDBJ whole genome shotgun (WGS) entry which is preliminary data.</text>
</comment>
<keyword evidence="5" id="KW-0560">Oxidoreductase</keyword>
<evidence type="ECO:0000313" key="11">
    <source>
        <dbReference type="Proteomes" id="UP000774617"/>
    </source>
</evidence>
<comment type="cofactor">
    <cofactor evidence="1">
        <name>heme b</name>
        <dbReference type="ChEBI" id="CHEBI:60344"/>
    </cofactor>
</comment>
<dbReference type="PROSITE" id="PS51405">
    <property type="entry name" value="HEME_HALOPEROXIDASE"/>
    <property type="match status" value="1"/>
</dbReference>
<feature type="chain" id="PRO_5046851503" evidence="8">
    <location>
        <begin position="16"/>
        <end position="316"/>
    </location>
</feature>
<evidence type="ECO:0000256" key="2">
    <source>
        <dbReference type="ARBA" id="ARBA00022559"/>
    </source>
</evidence>
<organism evidence="10 11">
    <name type="scientific">Macrophomina phaseolina</name>
    <dbReference type="NCBI Taxonomy" id="35725"/>
    <lineage>
        <taxon>Eukaryota</taxon>
        <taxon>Fungi</taxon>
        <taxon>Dikarya</taxon>
        <taxon>Ascomycota</taxon>
        <taxon>Pezizomycotina</taxon>
        <taxon>Dothideomycetes</taxon>
        <taxon>Dothideomycetes incertae sedis</taxon>
        <taxon>Botryosphaeriales</taxon>
        <taxon>Botryosphaeriaceae</taxon>
        <taxon>Macrophomina</taxon>
    </lineage>
</organism>
<evidence type="ECO:0000256" key="3">
    <source>
        <dbReference type="ARBA" id="ARBA00022617"/>
    </source>
</evidence>
<keyword evidence="4" id="KW-0479">Metal-binding</keyword>
<name>A0ABQ8FSJ9_9PEZI</name>
<dbReference type="Pfam" id="PF01328">
    <property type="entry name" value="Peroxidase_2"/>
    <property type="match status" value="1"/>
</dbReference>
<evidence type="ECO:0000256" key="5">
    <source>
        <dbReference type="ARBA" id="ARBA00023002"/>
    </source>
</evidence>
<evidence type="ECO:0000256" key="7">
    <source>
        <dbReference type="ARBA" id="ARBA00025795"/>
    </source>
</evidence>
<sequence length="316" mass="35108">MPNAVHLSMLVLTHAVPIAGYPGWEAQQVVAKAPSKHHNDLYVPNPSHPVPGKVPYIPDEEEHYFEKQVNGSGNGYYRRSSCPAVNIMANRGYISRSGRDISYEEIAMASRELFNFGDDNIMIVLGPSFAAHPGRERIDLDMLADDAVQHITNCPAAPTRTDRALGDNVNLNTTLLEQLLATSKDGVTLTLEDAAEHHHLRHNQSLAENPGFRFSNSDAICSLAQYANLFGILGRQGKHGLNTLYVEDVKTLFVDEDLPDGYGRRELPYFSTEANNYIDRMAHHIGFEIERPFPANDADLKDIEPVQARFDVVDGC</sequence>